<reference evidence="2 3" key="2">
    <citation type="submission" date="2016-02" db="EMBL/GenBank/DDBJ databases">
        <authorList>
            <person name="Wen L."/>
            <person name="He K."/>
            <person name="Yang H."/>
        </authorList>
    </citation>
    <scope>NUCLEOTIDE SEQUENCE [LARGE SCALE GENOMIC DNA]</scope>
    <source>
        <strain evidence="2 3">AGD 8-3</strain>
    </source>
</reference>
<proteinExistence type="predicted"/>
<feature type="domain" description="Transposase IS66 C-terminal" evidence="1">
    <location>
        <begin position="11"/>
        <end position="36"/>
    </location>
</feature>
<dbReference type="Proteomes" id="UP000063387">
    <property type="component" value="Chromosome"/>
</dbReference>
<sequence length="42" mass="4941">MSWLARVKPAPNAYLRDVLERLPTQKASQIHELLPHHWQHTA</sequence>
<dbReference type="KEGG" id="hco:LOKO_01279"/>
<evidence type="ECO:0000313" key="2">
    <source>
        <dbReference type="EMBL" id="AMD00347.1"/>
    </source>
</evidence>
<name>A0A0X8HCZ0_9GAMM</name>
<gene>
    <name evidence="2" type="ORF">LOKO_01279</name>
</gene>
<accession>A0A0X8HCZ0</accession>
<protein>
    <recommendedName>
        <fullName evidence="1">Transposase IS66 C-terminal domain-containing protein</fullName>
    </recommendedName>
</protein>
<keyword evidence="3" id="KW-1185">Reference proteome</keyword>
<dbReference type="AlphaFoldDB" id="A0A0X8HCZ0"/>
<dbReference type="Pfam" id="PF13817">
    <property type="entry name" value="DDE_Tnp_IS66_C"/>
    <property type="match status" value="1"/>
</dbReference>
<evidence type="ECO:0000313" key="3">
    <source>
        <dbReference type="Proteomes" id="UP000063387"/>
    </source>
</evidence>
<organism evidence="2 3">
    <name type="scientific">Halomonas chromatireducens</name>
    <dbReference type="NCBI Taxonomy" id="507626"/>
    <lineage>
        <taxon>Bacteria</taxon>
        <taxon>Pseudomonadati</taxon>
        <taxon>Pseudomonadota</taxon>
        <taxon>Gammaproteobacteria</taxon>
        <taxon>Oceanospirillales</taxon>
        <taxon>Halomonadaceae</taxon>
        <taxon>Halomonas</taxon>
    </lineage>
</organism>
<evidence type="ECO:0000259" key="1">
    <source>
        <dbReference type="Pfam" id="PF13817"/>
    </source>
</evidence>
<dbReference type="PATRIC" id="fig|507626.3.peg.1263"/>
<dbReference type="InterPro" id="IPR039552">
    <property type="entry name" value="IS66_C"/>
</dbReference>
<dbReference type="EMBL" id="CP014226">
    <property type="protein sequence ID" value="AMD00347.1"/>
    <property type="molecule type" value="Genomic_DNA"/>
</dbReference>
<reference evidence="2 3" key="1">
    <citation type="journal article" date="2016" name="Genome Announc.">
        <title>Draft Genome Sequence of 'Halomonas chromatireducens' Strain AGD 8-3, a Haloalkaliphilic Chromate- and Selenite-Reducing Gammaproteobacterium.</title>
        <authorList>
            <person name="Sharko F.S."/>
            <person name="Shapovalova A.A."/>
            <person name="Tsygankova S.V."/>
            <person name="Komova A.V."/>
            <person name="Boulygina E.S."/>
            <person name="Teslyuk A.B."/>
            <person name="Gotovtsev P.M."/>
            <person name="Namsaraev Z.B."/>
            <person name="Khijniak T.V."/>
            <person name="Nedoluzhko A.V."/>
            <person name="Vasilov R.G."/>
        </authorList>
    </citation>
    <scope>NUCLEOTIDE SEQUENCE [LARGE SCALE GENOMIC DNA]</scope>
    <source>
        <strain evidence="2 3">AGD 8-3</strain>
    </source>
</reference>